<reference evidence="1 2" key="1">
    <citation type="submission" date="2020-04" db="EMBL/GenBank/DDBJ databases">
        <authorList>
            <person name="De Canck E."/>
        </authorList>
    </citation>
    <scope>NUCLEOTIDE SEQUENCE [LARGE SCALE GENOMIC DNA]</scope>
    <source>
        <strain evidence="1 2">LMG 29739</strain>
    </source>
</reference>
<organism evidence="1 2">
    <name type="scientific">Paraburkholderia solisilvae</name>
    <dbReference type="NCBI Taxonomy" id="624376"/>
    <lineage>
        <taxon>Bacteria</taxon>
        <taxon>Pseudomonadati</taxon>
        <taxon>Pseudomonadota</taxon>
        <taxon>Betaproteobacteria</taxon>
        <taxon>Burkholderiales</taxon>
        <taxon>Burkholderiaceae</taxon>
        <taxon>Paraburkholderia</taxon>
    </lineage>
</organism>
<evidence type="ECO:0000313" key="2">
    <source>
        <dbReference type="Proteomes" id="UP000494329"/>
    </source>
</evidence>
<name>A0A6J5E701_9BURK</name>
<sequence length="258" mass="29583">MRHVREEFGLVAARLLEPSGVRGECVLRREQLRFLPFEPLRVFLELHIGLFEFSLLRFEPRLRVDECAAAFFESFIRYAQLFLLHLQFLVELLGLGERILQTLAIQGGLDKVAHAVRHQLQEFLIARGRRPHETQLDNTVDRAVVFDRLHDHAGRRACAGAGYDLDVIVGHLVQYDRPMRSSGLANEAFAIMEIARALFAFRAEAVCRDAPQFAIDPVAHINRGDHDVHVLREGLEYRASHEWRRRLADHSLGEEPLA</sequence>
<dbReference type="AlphaFoldDB" id="A0A6J5E701"/>
<accession>A0A6J5E701</accession>
<protein>
    <submittedName>
        <fullName evidence="1">Uncharacterized protein</fullName>
    </submittedName>
</protein>
<gene>
    <name evidence="1" type="ORF">LMG29739_03488</name>
</gene>
<proteinExistence type="predicted"/>
<dbReference type="EMBL" id="CADIKF010000027">
    <property type="protein sequence ID" value="CAB3760892.1"/>
    <property type="molecule type" value="Genomic_DNA"/>
</dbReference>
<keyword evidence="2" id="KW-1185">Reference proteome</keyword>
<dbReference type="Proteomes" id="UP000494329">
    <property type="component" value="Unassembled WGS sequence"/>
</dbReference>
<evidence type="ECO:0000313" key="1">
    <source>
        <dbReference type="EMBL" id="CAB3760892.1"/>
    </source>
</evidence>